<keyword evidence="3" id="KW-1185">Reference proteome</keyword>
<dbReference type="Proteomes" id="UP000594800">
    <property type="component" value="Chromosome"/>
</dbReference>
<evidence type="ECO:0000313" key="2">
    <source>
        <dbReference type="EMBL" id="QPH52549.1"/>
    </source>
</evidence>
<dbReference type="EMBL" id="CP064942">
    <property type="protein sequence ID" value="QPH52549.1"/>
    <property type="molecule type" value="Genomic_DNA"/>
</dbReference>
<dbReference type="AlphaFoldDB" id="A0A7S9LNV4"/>
<dbReference type="PANTHER" id="PTHR46361:SF3">
    <property type="entry name" value="ELECTRON CARRIER_ PROTEIN DISULFIDE OXIDOREDUCTASE"/>
    <property type="match status" value="1"/>
</dbReference>
<protein>
    <submittedName>
        <fullName evidence="2">DUF547 domain-containing protein</fullName>
    </submittedName>
</protein>
<dbReference type="InterPro" id="IPR006869">
    <property type="entry name" value="DUF547"/>
</dbReference>
<dbReference type="Pfam" id="PF04784">
    <property type="entry name" value="DUF547"/>
    <property type="match status" value="1"/>
</dbReference>
<accession>A0A7S9LNV4</accession>
<proteinExistence type="predicted"/>
<reference evidence="2 3" key="1">
    <citation type="submission" date="2020-11" db="EMBL/GenBank/DDBJ databases">
        <title>Description of Pontivivens ytuae sp. nov. isolated from deep sea sediment of Mariana Trench.</title>
        <authorList>
            <person name="Wang Z."/>
            <person name="Sun Q.-L."/>
            <person name="Xu X.-D."/>
            <person name="Tang Y.-Z."/>
            <person name="Zhang J."/>
        </authorList>
    </citation>
    <scope>NUCLEOTIDE SEQUENCE [LARGE SCALE GENOMIC DNA]</scope>
    <source>
        <strain evidence="2 3">MT2928</strain>
    </source>
</reference>
<gene>
    <name evidence="2" type="ORF">I0K15_12045</name>
</gene>
<dbReference type="KEGG" id="poz:I0K15_12045"/>
<sequence length="263" mass="28325">MNRRDFALALGAATLVPAAARAVTARLIDGPWQRFGSTGDPAMGVWEGILAQHLVMGADGVARVRYSAVPLPELRQFIGAMQQVDVTTLNRDAAFAYWANVYNAVTIAVVAEAWPVRSIRDIGGGLFSPGPWREKRFAVMGQTLSLDDIEHGIMRPVFGDARVHYAVNCASIGCPNLKATPWRAANLSAELDTAARAYVNHPRGVEVTSGGLVVSSIYDWFKADFGGTDAGVIAHLGRYAEDPAVGAATRIRDDRYDWAVNAV</sequence>
<evidence type="ECO:0000259" key="1">
    <source>
        <dbReference type="Pfam" id="PF04784"/>
    </source>
</evidence>
<organism evidence="2 3">
    <name type="scientific">Pontivivens ytuae</name>
    <dbReference type="NCBI Taxonomy" id="2789856"/>
    <lineage>
        <taxon>Bacteria</taxon>
        <taxon>Pseudomonadati</taxon>
        <taxon>Pseudomonadota</taxon>
        <taxon>Alphaproteobacteria</taxon>
        <taxon>Rhodobacterales</taxon>
        <taxon>Paracoccaceae</taxon>
        <taxon>Pontivivens</taxon>
    </lineage>
</organism>
<dbReference type="PANTHER" id="PTHR46361">
    <property type="entry name" value="ELECTRON CARRIER/ PROTEIN DISULFIDE OXIDOREDUCTASE"/>
    <property type="match status" value="1"/>
</dbReference>
<feature type="domain" description="DUF547" evidence="1">
    <location>
        <begin position="87"/>
        <end position="199"/>
    </location>
</feature>
<dbReference type="RefSeq" id="WP_196101760.1">
    <property type="nucleotide sequence ID" value="NZ_CP064942.1"/>
</dbReference>
<name>A0A7S9LNV4_9RHOB</name>
<evidence type="ECO:0000313" key="3">
    <source>
        <dbReference type="Proteomes" id="UP000594800"/>
    </source>
</evidence>